<dbReference type="Proteomes" id="UP001241758">
    <property type="component" value="Unassembled WGS sequence"/>
</dbReference>
<protein>
    <recommendedName>
        <fullName evidence="6">Gram-positive cocci surface proteins LPxTG domain-containing protein</fullName>
    </recommendedName>
</protein>
<evidence type="ECO:0000256" key="2">
    <source>
        <dbReference type="SAM" id="Phobius"/>
    </source>
</evidence>
<accession>A0ABT6WRY7</accession>
<name>A0ABT6WRY7_9ACTN</name>
<feature type="signal peptide" evidence="3">
    <location>
        <begin position="1"/>
        <end position="41"/>
    </location>
</feature>
<keyword evidence="2" id="KW-0812">Transmembrane</keyword>
<dbReference type="EMBL" id="JASCTH010000020">
    <property type="protein sequence ID" value="MDI6102504.1"/>
    <property type="molecule type" value="Genomic_DNA"/>
</dbReference>
<organism evidence="4 5">
    <name type="scientific">Actinoplanes sandaracinus</name>
    <dbReference type="NCBI Taxonomy" id="3045177"/>
    <lineage>
        <taxon>Bacteria</taxon>
        <taxon>Bacillati</taxon>
        <taxon>Actinomycetota</taxon>
        <taxon>Actinomycetes</taxon>
        <taxon>Micromonosporales</taxon>
        <taxon>Micromonosporaceae</taxon>
        <taxon>Actinoplanes</taxon>
    </lineage>
</organism>
<comment type="caution">
    <text evidence="4">The sequence shown here is derived from an EMBL/GenBank/DDBJ whole genome shotgun (WGS) entry which is preliminary data.</text>
</comment>
<reference evidence="4 5" key="1">
    <citation type="submission" date="2023-05" db="EMBL/GenBank/DDBJ databases">
        <title>Actinoplanes sp. NEAU-A12 genome sequencing.</title>
        <authorList>
            <person name="Wang Z.-S."/>
        </authorList>
    </citation>
    <scope>NUCLEOTIDE SEQUENCE [LARGE SCALE GENOMIC DNA]</scope>
    <source>
        <strain evidence="4 5">NEAU-A12</strain>
    </source>
</reference>
<evidence type="ECO:0000313" key="5">
    <source>
        <dbReference type="Proteomes" id="UP001241758"/>
    </source>
</evidence>
<keyword evidence="3" id="KW-0732">Signal</keyword>
<keyword evidence="2" id="KW-0472">Membrane</keyword>
<keyword evidence="2" id="KW-1133">Transmembrane helix</keyword>
<feature type="region of interest" description="Disordered" evidence="1">
    <location>
        <begin position="365"/>
        <end position="421"/>
    </location>
</feature>
<evidence type="ECO:0008006" key="6">
    <source>
        <dbReference type="Google" id="ProtNLM"/>
    </source>
</evidence>
<proteinExistence type="predicted"/>
<evidence type="ECO:0000256" key="3">
    <source>
        <dbReference type="SAM" id="SignalP"/>
    </source>
</evidence>
<keyword evidence="5" id="KW-1185">Reference proteome</keyword>
<evidence type="ECO:0000256" key="1">
    <source>
        <dbReference type="SAM" id="MobiDB-lite"/>
    </source>
</evidence>
<feature type="transmembrane region" description="Helical" evidence="2">
    <location>
        <begin position="431"/>
        <end position="450"/>
    </location>
</feature>
<feature type="chain" id="PRO_5046902437" description="Gram-positive cocci surface proteins LPxTG domain-containing protein" evidence="3">
    <location>
        <begin position="42"/>
        <end position="456"/>
    </location>
</feature>
<evidence type="ECO:0000313" key="4">
    <source>
        <dbReference type="EMBL" id="MDI6102504.1"/>
    </source>
</evidence>
<sequence length="456" mass="45333">MPITRRFAPLPRCSPLRSRAVTAGVVSLVAALAIPAVPATASPGSPAARDCAAGDFTARAQADLAKITLLDPGPLATGLPTLADVRLASAKGSVDSAARPYKSIAAGRHADARVLGLPAGGAAARHAAPSRGGPDVRDLVTFQAAGLATADVGRSTAHALWDDGYRCAKTGPLTRSATMLSGLSVLGGDTPAMRAGALRTSLLRMGPTGSARSATDLVPLGNGRTGVRSHAGADLGDLSLFAGTPQEISVKIVSQPELEVVAGGDRARSKVTYRPAVLRVTTAGRPADLLEHAGAVVSLGVLGGVDRGSPVALEVRLSLGEVRQSGGGRQVQAEAATVRVEVKVGMAHLLDVTLGDLSVAACAPAPVRGDKPRPRDGGSLLPPPVGVAQPAGSPAPGDSPPAASAPEPAGPAEPSGGTSGDLALTGADVSIFGFAGAGLVLAGLISLLLTRRPARG</sequence>
<gene>
    <name evidence="4" type="ORF">QLQ12_28175</name>
</gene>
<feature type="compositionally biased region" description="Low complexity" evidence="1">
    <location>
        <begin position="390"/>
        <end position="416"/>
    </location>
</feature>
<dbReference type="RefSeq" id="WP_282763560.1">
    <property type="nucleotide sequence ID" value="NZ_JASCTH010000020.1"/>
</dbReference>